<reference evidence="2" key="1">
    <citation type="submission" date="2009-02" db="EMBL/GenBank/DDBJ databases">
        <title>The Genome Sequence of Ajellomyces capsulatus strain G186AR.</title>
        <authorList>
            <consortium name="The Broad Institute Genome Sequencing Platform"/>
            <person name="Champion M."/>
            <person name="Cuomo C."/>
            <person name="Ma L.-J."/>
            <person name="Henn M.R."/>
            <person name="Sil A."/>
            <person name="Goldman B."/>
            <person name="Young S.K."/>
            <person name="Kodira C.D."/>
            <person name="Zeng Q."/>
            <person name="Koehrsen M."/>
            <person name="Alvarado L."/>
            <person name="Berlin A."/>
            <person name="Borenstein D."/>
            <person name="Chen Z."/>
            <person name="Engels R."/>
            <person name="Freedman E."/>
            <person name="Gellesch M."/>
            <person name="Goldberg J."/>
            <person name="Griggs A."/>
            <person name="Gujja S."/>
            <person name="Heiman D."/>
            <person name="Hepburn T."/>
            <person name="Howarth C."/>
            <person name="Jen D."/>
            <person name="Larson L."/>
            <person name="Lewis B."/>
            <person name="Mehta T."/>
            <person name="Park D."/>
            <person name="Pearson M."/>
            <person name="Roberts A."/>
            <person name="Saif S."/>
            <person name="Shea T."/>
            <person name="Shenoy N."/>
            <person name="Sisk P."/>
            <person name="Stolte C."/>
            <person name="Sykes S."/>
            <person name="Walk T."/>
            <person name="White J."/>
            <person name="Yandava C."/>
            <person name="Klein B."/>
            <person name="McEwen J.G."/>
            <person name="Puccia R."/>
            <person name="Goldman G.H."/>
            <person name="Felipe M.S."/>
            <person name="Nino-Vega G."/>
            <person name="San-Blas G."/>
            <person name="Taylor J."/>
            <person name="Mendoza L."/>
            <person name="Galagan J."/>
            <person name="Nusbaum C."/>
            <person name="Birren B."/>
        </authorList>
    </citation>
    <scope>NUCLEOTIDE SEQUENCE</scope>
    <source>
        <strain evidence="2">G186AR</strain>
    </source>
</reference>
<feature type="region of interest" description="Disordered" evidence="1">
    <location>
        <begin position="34"/>
        <end position="60"/>
    </location>
</feature>
<sequence length="215" mass="24103">MQWIIAKSDKGRRLPFSSRQTRGIRTGWRLHSCAQRDASFESSDEGLTRTKERGDQQERIGIVWQATKETGGAAREKVGLSKAKRVCSDKRDGDKTIGGKEPKDAMERREDSRKDEESDRQTDRRGAREEARGQIAVAAGEEVPPLYPRPVVQGETSQEYQNYALRNAPGMPSRQFSCLPFPPSAIQPIRNANIAGISVAFYWCDVHLWLVPGSS</sequence>
<dbReference type="InParanoid" id="C0NMC9"/>
<dbReference type="HOGENOM" id="CLU_1282914_0_0_1"/>
<accession>C0NMC9</accession>
<evidence type="ECO:0000313" key="3">
    <source>
        <dbReference type="Proteomes" id="UP000001631"/>
    </source>
</evidence>
<dbReference type="AlphaFoldDB" id="C0NMC9"/>
<feature type="compositionally biased region" description="Basic and acidic residues" evidence="1">
    <location>
        <begin position="46"/>
        <end position="58"/>
    </location>
</feature>
<feature type="region of interest" description="Disordered" evidence="1">
    <location>
        <begin position="86"/>
        <end position="131"/>
    </location>
</feature>
<dbReference type="Proteomes" id="UP000001631">
    <property type="component" value="Unassembled WGS sequence"/>
</dbReference>
<organism evidence="2 3">
    <name type="scientific">Ajellomyces capsulatus (strain G186AR / H82 / ATCC MYA-2454 / RMSCC 2432)</name>
    <name type="common">Darling's disease fungus</name>
    <name type="synonym">Histoplasma capsulatum</name>
    <dbReference type="NCBI Taxonomy" id="447093"/>
    <lineage>
        <taxon>Eukaryota</taxon>
        <taxon>Fungi</taxon>
        <taxon>Dikarya</taxon>
        <taxon>Ascomycota</taxon>
        <taxon>Pezizomycotina</taxon>
        <taxon>Eurotiomycetes</taxon>
        <taxon>Eurotiomycetidae</taxon>
        <taxon>Onygenales</taxon>
        <taxon>Ajellomycetaceae</taxon>
        <taxon>Histoplasma</taxon>
    </lineage>
</organism>
<evidence type="ECO:0000256" key="1">
    <source>
        <dbReference type="SAM" id="MobiDB-lite"/>
    </source>
</evidence>
<gene>
    <name evidence="2" type="ORF">HCBG_04659</name>
</gene>
<keyword evidence="3" id="KW-1185">Reference proteome</keyword>
<evidence type="ECO:0000313" key="2">
    <source>
        <dbReference type="EMBL" id="EEH07780.1"/>
    </source>
</evidence>
<protein>
    <submittedName>
        <fullName evidence="2">Uncharacterized protein</fullName>
    </submittedName>
</protein>
<proteinExistence type="predicted"/>
<dbReference type="GeneID" id="69037675"/>
<dbReference type="EMBL" id="GG663367">
    <property type="protein sequence ID" value="EEH07780.1"/>
    <property type="molecule type" value="Genomic_DNA"/>
</dbReference>
<dbReference type="RefSeq" id="XP_045288261.1">
    <property type="nucleotide sequence ID" value="XM_045431708.1"/>
</dbReference>
<name>C0NMC9_AJECG</name>